<evidence type="ECO:0000313" key="1">
    <source>
        <dbReference type="EMBL" id="GLW90217.1"/>
    </source>
</evidence>
<dbReference type="EMBL" id="BSSD01000001">
    <property type="protein sequence ID" value="GLW90217.1"/>
    <property type="molecule type" value="Genomic_DNA"/>
</dbReference>
<comment type="caution">
    <text evidence="1">The sequence shown here is derived from an EMBL/GenBank/DDBJ whole genome shotgun (WGS) entry which is preliminary data.</text>
</comment>
<dbReference type="Proteomes" id="UP001165042">
    <property type="component" value="Unassembled WGS sequence"/>
</dbReference>
<reference evidence="1" key="1">
    <citation type="submission" date="2023-02" db="EMBL/GenBank/DDBJ databases">
        <title>Actinokineospora globicatena NBRC 15670.</title>
        <authorList>
            <person name="Ichikawa N."/>
            <person name="Sato H."/>
            <person name="Tonouchi N."/>
        </authorList>
    </citation>
    <scope>NUCLEOTIDE SEQUENCE</scope>
    <source>
        <strain evidence="1">NBRC 15670</strain>
    </source>
</reference>
<sequence>MGVAAVYFRAPGVGAVLAGVADRARFPDFDGVEAEWFGFDAAMDRLVALARGVDEHVIVERQVWPAGPDPEGPVAAGDPWLTGPFVSEWDVATRDALAALASVSDEDVARVAVAWARGEGLEPVAEVVPWVVSLVRVARAARDAGESLFCSVV</sequence>
<proteinExistence type="predicted"/>
<dbReference type="AlphaFoldDB" id="A0A9W6QKG0"/>
<keyword evidence="2" id="KW-1185">Reference proteome</keyword>
<protein>
    <submittedName>
        <fullName evidence="1">Uncharacterized protein</fullName>
    </submittedName>
</protein>
<evidence type="ECO:0000313" key="2">
    <source>
        <dbReference type="Proteomes" id="UP001165042"/>
    </source>
</evidence>
<gene>
    <name evidence="1" type="ORF">Aglo03_10330</name>
</gene>
<name>A0A9W6QKG0_9PSEU</name>
<accession>A0A9W6QKG0</accession>
<organism evidence="1 2">
    <name type="scientific">Actinokineospora globicatena</name>
    <dbReference type="NCBI Taxonomy" id="103729"/>
    <lineage>
        <taxon>Bacteria</taxon>
        <taxon>Bacillati</taxon>
        <taxon>Actinomycetota</taxon>
        <taxon>Actinomycetes</taxon>
        <taxon>Pseudonocardiales</taxon>
        <taxon>Pseudonocardiaceae</taxon>
        <taxon>Actinokineospora</taxon>
    </lineage>
</organism>